<evidence type="ECO:0000313" key="3">
    <source>
        <dbReference type="Proteomes" id="UP000236732"/>
    </source>
</evidence>
<reference evidence="2 3" key="1">
    <citation type="submission" date="2016-10" db="EMBL/GenBank/DDBJ databases">
        <authorList>
            <person name="de Groot N.N."/>
        </authorList>
    </citation>
    <scope>NUCLEOTIDE SEQUENCE [LARGE SCALE GENOMIC DNA]</scope>
    <source>
        <strain evidence="2 3">CGMCC 4.7037</strain>
    </source>
</reference>
<feature type="region of interest" description="Disordered" evidence="1">
    <location>
        <begin position="108"/>
        <end position="130"/>
    </location>
</feature>
<protein>
    <recommendedName>
        <fullName evidence="4">Resolvase/invertase-type recombinase catalytic domain-containing protein</fullName>
    </recommendedName>
</protein>
<gene>
    <name evidence="2" type="ORF">SAMN05444920_15515</name>
</gene>
<evidence type="ECO:0008006" key="4">
    <source>
        <dbReference type="Google" id="ProtNLM"/>
    </source>
</evidence>
<dbReference type="Proteomes" id="UP000236732">
    <property type="component" value="Unassembled WGS sequence"/>
</dbReference>
<evidence type="ECO:0000256" key="1">
    <source>
        <dbReference type="SAM" id="MobiDB-lite"/>
    </source>
</evidence>
<accession>A0A1H6F4W5</accession>
<proteinExistence type="predicted"/>
<name>A0A1H6F4W5_9ACTN</name>
<sequence>MRPRAGPPSSSKNWQLSQSRALIEPHGGEIVAKFFDVDKSRSIPPYRRPHAAALLVEPRNPARGFDAVVVGEPQRTFCGNQFGLIFPLFEHFAVPLWVPEIGGPSKRPAESIIGARPSGGEGVPASTERP</sequence>
<evidence type="ECO:0000313" key="2">
    <source>
        <dbReference type="EMBL" id="SEH04065.1"/>
    </source>
</evidence>
<keyword evidence="3" id="KW-1185">Reference proteome</keyword>
<organism evidence="2 3">
    <name type="scientific">Nonomuraea solani</name>
    <dbReference type="NCBI Taxonomy" id="1144553"/>
    <lineage>
        <taxon>Bacteria</taxon>
        <taxon>Bacillati</taxon>
        <taxon>Actinomycetota</taxon>
        <taxon>Actinomycetes</taxon>
        <taxon>Streptosporangiales</taxon>
        <taxon>Streptosporangiaceae</taxon>
        <taxon>Nonomuraea</taxon>
    </lineage>
</organism>
<dbReference type="AlphaFoldDB" id="A0A1H6F4W5"/>
<dbReference type="EMBL" id="FNVT01000055">
    <property type="protein sequence ID" value="SEH04065.1"/>
    <property type="molecule type" value="Genomic_DNA"/>
</dbReference>